<keyword evidence="5" id="KW-0812">Transmembrane</keyword>
<keyword evidence="9" id="KW-1185">Reference proteome</keyword>
<evidence type="ECO:0000259" key="7">
    <source>
        <dbReference type="Pfam" id="PF08281"/>
    </source>
</evidence>
<dbReference type="InterPro" id="IPR014284">
    <property type="entry name" value="RNA_pol_sigma-70_dom"/>
</dbReference>
<dbReference type="InterPro" id="IPR013325">
    <property type="entry name" value="RNA_pol_sigma_r2"/>
</dbReference>
<evidence type="ECO:0000256" key="2">
    <source>
        <dbReference type="ARBA" id="ARBA00023015"/>
    </source>
</evidence>
<dbReference type="CDD" id="cd06171">
    <property type="entry name" value="Sigma70_r4"/>
    <property type="match status" value="1"/>
</dbReference>
<dbReference type="EMBL" id="PIQC01000008">
    <property type="protein sequence ID" value="RUO66961.1"/>
    <property type="molecule type" value="Genomic_DNA"/>
</dbReference>
<evidence type="ECO:0000259" key="6">
    <source>
        <dbReference type="Pfam" id="PF04542"/>
    </source>
</evidence>
<dbReference type="InterPro" id="IPR007627">
    <property type="entry name" value="RNA_pol_sigma70_r2"/>
</dbReference>
<evidence type="ECO:0000256" key="5">
    <source>
        <dbReference type="SAM" id="Phobius"/>
    </source>
</evidence>
<evidence type="ECO:0000256" key="3">
    <source>
        <dbReference type="ARBA" id="ARBA00023082"/>
    </source>
</evidence>
<dbReference type="Pfam" id="PF04542">
    <property type="entry name" value="Sigma70_r2"/>
    <property type="match status" value="1"/>
</dbReference>
<evidence type="ECO:0000256" key="1">
    <source>
        <dbReference type="ARBA" id="ARBA00010641"/>
    </source>
</evidence>
<feature type="transmembrane region" description="Helical" evidence="5">
    <location>
        <begin position="231"/>
        <end position="251"/>
    </location>
</feature>
<feature type="domain" description="RNA polymerase sigma factor 70 region 4 type 2" evidence="7">
    <location>
        <begin position="127"/>
        <end position="178"/>
    </location>
</feature>
<evidence type="ECO:0000313" key="9">
    <source>
        <dbReference type="Proteomes" id="UP000288058"/>
    </source>
</evidence>
<dbReference type="AlphaFoldDB" id="A0A432YUH9"/>
<accession>A0A432YUH9</accession>
<keyword evidence="3" id="KW-0731">Sigma factor</keyword>
<evidence type="ECO:0000256" key="4">
    <source>
        <dbReference type="ARBA" id="ARBA00023163"/>
    </source>
</evidence>
<feature type="transmembrane region" description="Helical" evidence="5">
    <location>
        <begin position="272"/>
        <end position="291"/>
    </location>
</feature>
<feature type="domain" description="RNA polymerase sigma-70 region 2" evidence="6">
    <location>
        <begin position="27"/>
        <end position="92"/>
    </location>
</feature>
<keyword evidence="4" id="KW-0804">Transcription</keyword>
<dbReference type="InterPro" id="IPR036388">
    <property type="entry name" value="WH-like_DNA-bd_sf"/>
</dbReference>
<dbReference type="SUPFAM" id="SSF88659">
    <property type="entry name" value="Sigma3 and sigma4 domains of RNA polymerase sigma factors"/>
    <property type="match status" value="1"/>
</dbReference>
<dbReference type="SUPFAM" id="SSF88946">
    <property type="entry name" value="Sigma2 domain of RNA polymerase sigma factors"/>
    <property type="match status" value="1"/>
</dbReference>
<dbReference type="Pfam" id="PF08281">
    <property type="entry name" value="Sigma70_r4_2"/>
    <property type="match status" value="1"/>
</dbReference>
<dbReference type="PANTHER" id="PTHR43133">
    <property type="entry name" value="RNA POLYMERASE ECF-TYPE SIGMA FACTO"/>
    <property type="match status" value="1"/>
</dbReference>
<keyword evidence="2" id="KW-0805">Transcription regulation</keyword>
<dbReference type="Gene3D" id="1.10.1740.10">
    <property type="match status" value="1"/>
</dbReference>
<dbReference type="Proteomes" id="UP000288058">
    <property type="component" value="Unassembled WGS sequence"/>
</dbReference>
<reference evidence="9" key="1">
    <citation type="journal article" date="2018" name="Front. Microbiol.">
        <title>Genome-Based Analysis Reveals the Taxonomy and Diversity of the Family Idiomarinaceae.</title>
        <authorList>
            <person name="Liu Y."/>
            <person name="Lai Q."/>
            <person name="Shao Z."/>
        </authorList>
    </citation>
    <scope>NUCLEOTIDE SEQUENCE [LARGE SCALE GENOMIC DNA]</scope>
    <source>
        <strain evidence="9">R22</strain>
    </source>
</reference>
<dbReference type="InterPro" id="IPR039425">
    <property type="entry name" value="RNA_pol_sigma-70-like"/>
</dbReference>
<dbReference type="InterPro" id="IPR013324">
    <property type="entry name" value="RNA_pol_sigma_r3/r4-like"/>
</dbReference>
<feature type="transmembrane region" description="Helical" evidence="5">
    <location>
        <begin position="297"/>
        <end position="318"/>
    </location>
</feature>
<dbReference type="Gene3D" id="1.10.10.10">
    <property type="entry name" value="Winged helix-like DNA-binding domain superfamily/Winged helix DNA-binding domain"/>
    <property type="match status" value="1"/>
</dbReference>
<dbReference type="GO" id="GO:0016987">
    <property type="term" value="F:sigma factor activity"/>
    <property type="evidence" value="ECO:0007669"/>
    <property type="project" value="UniProtKB-KW"/>
</dbReference>
<comment type="caution">
    <text evidence="8">The sequence shown here is derived from an EMBL/GenBank/DDBJ whole genome shotgun (WGS) entry which is preliminary data.</text>
</comment>
<protein>
    <submittedName>
        <fullName evidence="8">RNA polymerase subunit sigma</fullName>
    </submittedName>
</protein>
<evidence type="ECO:0000313" key="8">
    <source>
        <dbReference type="EMBL" id="RUO66961.1"/>
    </source>
</evidence>
<feature type="transmembrane region" description="Helical" evidence="5">
    <location>
        <begin position="330"/>
        <end position="353"/>
    </location>
</feature>
<dbReference type="NCBIfam" id="TIGR02937">
    <property type="entry name" value="sigma70-ECF"/>
    <property type="match status" value="1"/>
</dbReference>
<gene>
    <name evidence="8" type="ORF">CWI78_10650</name>
</gene>
<comment type="similarity">
    <text evidence="1">Belongs to the sigma-70 factor family. ECF subfamily.</text>
</comment>
<dbReference type="PANTHER" id="PTHR43133:SF25">
    <property type="entry name" value="RNA POLYMERASE SIGMA FACTOR RFAY-RELATED"/>
    <property type="match status" value="1"/>
</dbReference>
<dbReference type="InterPro" id="IPR013249">
    <property type="entry name" value="RNA_pol_sigma70_r4_t2"/>
</dbReference>
<keyword evidence="5" id="KW-1133">Transmembrane helix</keyword>
<sequence>MHSELIVLTQHVEKAQAGNKPAFAEIVQRTQNLVTSVALAIVHDVKASEDIAQEAYILAWQKMKQLKRAQSFLPWLRQTTRHCAYQWLEKEKHNHRQRQQPLDEELDHLMATEQPDTDLTEQQRQNIIAQALSRLPDDSRDIVMLYYREQKSSEHVAELLGIDAATVRKRLSRARKSLAEDLLNRVGKAALLSAPSLSVTAILSSALTFGSPPAAAAGLSATGALSSGVKWLAVIGVAALGLFAALAGLFIGSHQAQKYAETTQAKQHLLRLRNRAAVFLVIIGGLFFASYEVDPGWILPLITYSLLVVGIMYYQVQVQRHVNTSKSKRWGCYLGAILGFGGGGISFIAGLIMSGRL</sequence>
<dbReference type="RefSeq" id="WP_126782792.1">
    <property type="nucleotide sequence ID" value="NZ_PIQC01000008.1"/>
</dbReference>
<dbReference type="GO" id="GO:0003677">
    <property type="term" value="F:DNA binding"/>
    <property type="evidence" value="ECO:0007669"/>
    <property type="project" value="InterPro"/>
</dbReference>
<keyword evidence="5" id="KW-0472">Membrane</keyword>
<dbReference type="OrthoDB" id="5757196at2"/>
<feature type="transmembrane region" description="Helical" evidence="5">
    <location>
        <begin position="189"/>
        <end position="211"/>
    </location>
</feature>
<name>A0A432YUH9_9GAMM</name>
<dbReference type="GO" id="GO:0006352">
    <property type="term" value="P:DNA-templated transcription initiation"/>
    <property type="evidence" value="ECO:0007669"/>
    <property type="project" value="InterPro"/>
</dbReference>
<proteinExistence type="inferred from homology"/>
<organism evidence="8 9">
    <name type="scientific">Idiomarina ramblicola</name>
    <dbReference type="NCBI Taxonomy" id="263724"/>
    <lineage>
        <taxon>Bacteria</taxon>
        <taxon>Pseudomonadati</taxon>
        <taxon>Pseudomonadota</taxon>
        <taxon>Gammaproteobacteria</taxon>
        <taxon>Alteromonadales</taxon>
        <taxon>Idiomarinaceae</taxon>
        <taxon>Idiomarina</taxon>
    </lineage>
</organism>